<proteinExistence type="predicted"/>
<dbReference type="EMBL" id="JAZDWU010000009">
    <property type="protein sequence ID" value="KAK9991403.1"/>
    <property type="molecule type" value="Genomic_DNA"/>
</dbReference>
<sequence length="67" mass="7713">MIESMNGGGFLNLVDDEAYKFLENLSESSQQWDFSKRRERSALAIKKGGLYEVREDLDIKARLDNLT</sequence>
<accession>A0AAW2C0D3</accession>
<name>A0AAW2C0D3_9ROSI</name>
<keyword evidence="2" id="KW-1185">Reference proteome</keyword>
<reference evidence="1 2" key="1">
    <citation type="submission" date="2024-01" db="EMBL/GenBank/DDBJ databases">
        <title>A telomere-to-telomere, gap-free genome of sweet tea (Lithocarpus litseifolius).</title>
        <authorList>
            <person name="Zhou J."/>
        </authorList>
    </citation>
    <scope>NUCLEOTIDE SEQUENCE [LARGE SCALE GENOMIC DNA]</scope>
    <source>
        <strain evidence="1">Zhou-2022a</strain>
        <tissue evidence="1">Leaf</tissue>
    </source>
</reference>
<dbReference type="Proteomes" id="UP001459277">
    <property type="component" value="Unassembled WGS sequence"/>
</dbReference>
<protein>
    <submittedName>
        <fullName evidence="1">Uncharacterized protein</fullName>
    </submittedName>
</protein>
<evidence type="ECO:0000313" key="1">
    <source>
        <dbReference type="EMBL" id="KAK9991403.1"/>
    </source>
</evidence>
<gene>
    <name evidence="1" type="ORF">SO802_026388</name>
</gene>
<feature type="non-terminal residue" evidence="1">
    <location>
        <position position="67"/>
    </location>
</feature>
<comment type="caution">
    <text evidence="1">The sequence shown here is derived from an EMBL/GenBank/DDBJ whole genome shotgun (WGS) entry which is preliminary data.</text>
</comment>
<organism evidence="1 2">
    <name type="scientific">Lithocarpus litseifolius</name>
    <dbReference type="NCBI Taxonomy" id="425828"/>
    <lineage>
        <taxon>Eukaryota</taxon>
        <taxon>Viridiplantae</taxon>
        <taxon>Streptophyta</taxon>
        <taxon>Embryophyta</taxon>
        <taxon>Tracheophyta</taxon>
        <taxon>Spermatophyta</taxon>
        <taxon>Magnoliopsida</taxon>
        <taxon>eudicotyledons</taxon>
        <taxon>Gunneridae</taxon>
        <taxon>Pentapetalae</taxon>
        <taxon>rosids</taxon>
        <taxon>fabids</taxon>
        <taxon>Fagales</taxon>
        <taxon>Fagaceae</taxon>
        <taxon>Lithocarpus</taxon>
    </lineage>
</organism>
<dbReference type="AlphaFoldDB" id="A0AAW2C0D3"/>
<evidence type="ECO:0000313" key="2">
    <source>
        <dbReference type="Proteomes" id="UP001459277"/>
    </source>
</evidence>